<accession>K3Y1I3</accession>
<dbReference type="GO" id="GO:0000981">
    <property type="term" value="F:DNA-binding transcription factor activity, RNA polymerase II-specific"/>
    <property type="evidence" value="ECO:0000318"/>
    <property type="project" value="GO_Central"/>
</dbReference>
<dbReference type="EMBL" id="AGNK02002616">
    <property type="status" value="NOT_ANNOTATED_CDS"/>
    <property type="molecule type" value="Genomic_DNA"/>
</dbReference>
<keyword evidence="8" id="KW-1185">Reference proteome</keyword>
<evidence type="ECO:0000313" key="8">
    <source>
        <dbReference type="Proteomes" id="UP000004995"/>
    </source>
</evidence>
<dbReference type="InParanoid" id="K3Y1I3"/>
<evidence type="ECO:0000256" key="3">
    <source>
        <dbReference type="ARBA" id="ARBA00023125"/>
    </source>
</evidence>
<evidence type="ECO:0000259" key="6">
    <source>
        <dbReference type="Pfam" id="PF00319"/>
    </source>
</evidence>
<evidence type="ECO:0000313" key="7">
    <source>
        <dbReference type="EnsemblPlants" id="KQL11482"/>
    </source>
</evidence>
<dbReference type="InterPro" id="IPR002100">
    <property type="entry name" value="TF_MADSbox"/>
</dbReference>
<comment type="subcellular location">
    <subcellularLocation>
        <location evidence="1">Nucleus</location>
    </subcellularLocation>
</comment>
<keyword evidence="2" id="KW-0805">Transcription regulation</keyword>
<keyword evidence="4" id="KW-0804">Transcription</keyword>
<dbReference type="Pfam" id="PF00319">
    <property type="entry name" value="SRF-TF"/>
    <property type="match status" value="1"/>
</dbReference>
<dbReference type="GO" id="GO:0046983">
    <property type="term" value="F:protein dimerization activity"/>
    <property type="evidence" value="ECO:0007669"/>
    <property type="project" value="InterPro"/>
</dbReference>
<proteinExistence type="predicted"/>
<dbReference type="HOGENOM" id="CLU_2254846_0_0_1"/>
<organism evidence="7 8">
    <name type="scientific">Setaria italica</name>
    <name type="common">Foxtail millet</name>
    <name type="synonym">Panicum italicum</name>
    <dbReference type="NCBI Taxonomy" id="4555"/>
    <lineage>
        <taxon>Eukaryota</taxon>
        <taxon>Viridiplantae</taxon>
        <taxon>Streptophyta</taxon>
        <taxon>Embryophyta</taxon>
        <taxon>Tracheophyta</taxon>
        <taxon>Spermatophyta</taxon>
        <taxon>Magnoliopsida</taxon>
        <taxon>Liliopsida</taxon>
        <taxon>Poales</taxon>
        <taxon>Poaceae</taxon>
        <taxon>PACMAD clade</taxon>
        <taxon>Panicoideae</taxon>
        <taxon>Panicodae</taxon>
        <taxon>Paniceae</taxon>
        <taxon>Cenchrinae</taxon>
        <taxon>Setaria</taxon>
    </lineage>
</organism>
<dbReference type="GO" id="GO:0005634">
    <property type="term" value="C:nucleus"/>
    <property type="evidence" value="ECO:0007669"/>
    <property type="project" value="UniProtKB-SubCell"/>
</dbReference>
<dbReference type="Proteomes" id="UP000004995">
    <property type="component" value="Unassembled WGS sequence"/>
</dbReference>
<sequence>MAQSQTSFLERTNTLFSMAKDLSWEFGAHITVVAFFPTGEPKAYGAPTAGSVLCTYLPEIHRLSSPACSEMAGRLLLGALEVLRTDVQRHLDVMESSRKENMQS</sequence>
<keyword evidence="5" id="KW-0539">Nucleus</keyword>
<protein>
    <recommendedName>
        <fullName evidence="6">MADS-box domain-containing protein</fullName>
    </recommendedName>
</protein>
<dbReference type="AlphaFoldDB" id="K3Y1I3"/>
<dbReference type="Gramene" id="KQL11482">
    <property type="protein sequence ID" value="KQL11482"/>
    <property type="gene ID" value="SETIT_008048mg"/>
</dbReference>
<name>K3Y1I3_SETIT</name>
<dbReference type="InterPro" id="IPR036879">
    <property type="entry name" value="TF_MADSbox_sf"/>
</dbReference>
<feature type="domain" description="MADS-box" evidence="6">
    <location>
        <begin position="5"/>
        <end position="44"/>
    </location>
</feature>
<evidence type="ECO:0000256" key="4">
    <source>
        <dbReference type="ARBA" id="ARBA00023163"/>
    </source>
</evidence>
<dbReference type="EnsemblPlants" id="KQL11482">
    <property type="protein sequence ID" value="KQL11482"/>
    <property type="gene ID" value="SETIT_008048mg"/>
</dbReference>
<dbReference type="Gene3D" id="3.40.1810.10">
    <property type="entry name" value="Transcription factor, MADS-box"/>
    <property type="match status" value="1"/>
</dbReference>
<keyword evidence="3" id="KW-0238">DNA-binding</keyword>
<evidence type="ECO:0000256" key="1">
    <source>
        <dbReference type="ARBA" id="ARBA00004123"/>
    </source>
</evidence>
<evidence type="ECO:0000256" key="2">
    <source>
        <dbReference type="ARBA" id="ARBA00023015"/>
    </source>
</evidence>
<evidence type="ECO:0000256" key="5">
    <source>
        <dbReference type="ARBA" id="ARBA00023242"/>
    </source>
</evidence>
<dbReference type="GO" id="GO:0006357">
    <property type="term" value="P:regulation of transcription by RNA polymerase II"/>
    <property type="evidence" value="ECO:0000318"/>
    <property type="project" value="GO_Central"/>
</dbReference>
<reference evidence="7" key="2">
    <citation type="submission" date="2018-08" db="UniProtKB">
        <authorList>
            <consortium name="EnsemblPlants"/>
        </authorList>
    </citation>
    <scope>IDENTIFICATION</scope>
    <source>
        <strain evidence="7">Yugu1</strain>
    </source>
</reference>
<reference evidence="8" key="1">
    <citation type="journal article" date="2012" name="Nat. Biotechnol.">
        <title>Reference genome sequence of the model plant Setaria.</title>
        <authorList>
            <person name="Bennetzen J.L."/>
            <person name="Schmutz J."/>
            <person name="Wang H."/>
            <person name="Percifield R."/>
            <person name="Hawkins J."/>
            <person name="Pontaroli A.C."/>
            <person name="Estep M."/>
            <person name="Feng L."/>
            <person name="Vaughn J.N."/>
            <person name="Grimwood J."/>
            <person name="Jenkins J."/>
            <person name="Barry K."/>
            <person name="Lindquist E."/>
            <person name="Hellsten U."/>
            <person name="Deshpande S."/>
            <person name="Wang X."/>
            <person name="Wu X."/>
            <person name="Mitros T."/>
            <person name="Triplett J."/>
            <person name="Yang X."/>
            <person name="Ye C.Y."/>
            <person name="Mauro-Herrera M."/>
            <person name="Wang L."/>
            <person name="Li P."/>
            <person name="Sharma M."/>
            <person name="Sharma R."/>
            <person name="Ronald P.C."/>
            <person name="Panaud O."/>
            <person name="Kellogg E.A."/>
            <person name="Brutnell T.P."/>
            <person name="Doust A.N."/>
            <person name="Tuskan G.A."/>
            <person name="Rokhsar D."/>
            <person name="Devos K.M."/>
        </authorList>
    </citation>
    <scope>NUCLEOTIDE SEQUENCE [LARGE SCALE GENOMIC DNA]</scope>
    <source>
        <strain evidence="8">cv. Yugu1</strain>
    </source>
</reference>
<dbReference type="SUPFAM" id="SSF55455">
    <property type="entry name" value="SRF-like"/>
    <property type="match status" value="1"/>
</dbReference>
<dbReference type="GO" id="GO:0000978">
    <property type="term" value="F:RNA polymerase II cis-regulatory region sequence-specific DNA binding"/>
    <property type="evidence" value="ECO:0000318"/>
    <property type="project" value="GO_Central"/>
</dbReference>